<keyword evidence="4" id="KW-1185">Reference proteome</keyword>
<dbReference type="Pfam" id="PF01833">
    <property type="entry name" value="TIG"/>
    <property type="match status" value="1"/>
</dbReference>
<dbReference type="Pfam" id="PF01436">
    <property type="entry name" value="NHL"/>
    <property type="match status" value="1"/>
</dbReference>
<keyword evidence="1" id="KW-0677">Repeat</keyword>
<dbReference type="AlphaFoldDB" id="A0A953L7I2"/>
<gene>
    <name evidence="3" type="ORF">KUV50_11440</name>
</gene>
<dbReference type="Gene3D" id="2.60.40.10">
    <property type="entry name" value="Immunoglobulins"/>
    <property type="match status" value="1"/>
</dbReference>
<dbReference type="EMBL" id="JAHVHU010000010">
    <property type="protein sequence ID" value="MBY5958752.1"/>
    <property type="molecule type" value="Genomic_DNA"/>
</dbReference>
<dbReference type="SUPFAM" id="SSF81296">
    <property type="entry name" value="E set domains"/>
    <property type="match status" value="1"/>
</dbReference>
<dbReference type="Proteomes" id="UP000753961">
    <property type="component" value="Unassembled WGS sequence"/>
</dbReference>
<dbReference type="Gene3D" id="2.120.10.30">
    <property type="entry name" value="TolB, C-terminal domain"/>
    <property type="match status" value="1"/>
</dbReference>
<dbReference type="InterPro" id="IPR014756">
    <property type="entry name" value="Ig_E-set"/>
</dbReference>
<evidence type="ECO:0000256" key="1">
    <source>
        <dbReference type="ARBA" id="ARBA00022737"/>
    </source>
</evidence>
<evidence type="ECO:0000259" key="2">
    <source>
        <dbReference type="Pfam" id="PF01833"/>
    </source>
</evidence>
<dbReference type="RefSeq" id="WP_222580291.1">
    <property type="nucleotide sequence ID" value="NZ_JAHVHU010000010.1"/>
</dbReference>
<dbReference type="PANTHER" id="PTHR13833:SF71">
    <property type="entry name" value="NHL DOMAIN-CONTAINING PROTEIN"/>
    <property type="match status" value="1"/>
</dbReference>
<dbReference type="InterPro" id="IPR002909">
    <property type="entry name" value="IPT_dom"/>
</dbReference>
<organism evidence="3 4">
    <name type="scientific">Membranihabitans marinus</name>
    <dbReference type="NCBI Taxonomy" id="1227546"/>
    <lineage>
        <taxon>Bacteria</taxon>
        <taxon>Pseudomonadati</taxon>
        <taxon>Bacteroidota</taxon>
        <taxon>Saprospiria</taxon>
        <taxon>Saprospirales</taxon>
        <taxon>Saprospiraceae</taxon>
        <taxon>Membranihabitans</taxon>
    </lineage>
</organism>
<comment type="caution">
    <text evidence="3">The sequence shown here is derived from an EMBL/GenBank/DDBJ whole genome shotgun (WGS) entry which is preliminary data.</text>
</comment>
<evidence type="ECO:0000313" key="3">
    <source>
        <dbReference type="EMBL" id="MBY5958752.1"/>
    </source>
</evidence>
<dbReference type="SUPFAM" id="SSF101898">
    <property type="entry name" value="NHL repeat"/>
    <property type="match status" value="1"/>
</dbReference>
<protein>
    <submittedName>
        <fullName evidence="3">IPT/TIG domain-containing protein</fullName>
    </submittedName>
</protein>
<feature type="domain" description="IPT/TIG" evidence="2">
    <location>
        <begin position="5"/>
        <end position="84"/>
    </location>
</feature>
<dbReference type="PANTHER" id="PTHR13833">
    <property type="match status" value="1"/>
</dbReference>
<dbReference type="InterPro" id="IPR013783">
    <property type="entry name" value="Ig-like_fold"/>
</dbReference>
<reference evidence="3" key="1">
    <citation type="submission" date="2021-06" db="EMBL/GenBank/DDBJ databases">
        <title>44 bacteria genomes isolated from Dapeng, Shenzhen.</title>
        <authorList>
            <person name="Zheng W."/>
            <person name="Yu S."/>
            <person name="Huang Y."/>
        </authorList>
    </citation>
    <scope>NUCLEOTIDE SEQUENCE</scope>
    <source>
        <strain evidence="3">DP5N28-2</strain>
    </source>
</reference>
<dbReference type="InterPro" id="IPR001258">
    <property type="entry name" value="NHL_repeat"/>
</dbReference>
<sequence>MPVTFDSFLPDSGGIATKMVLFGKNFGNDPSLINVYFNKKKATVVGVSDDIMYVLTPRQPGELSDISIVIGTDSVVCAEKQFKYLLSTNVLPYAGVVDANGNGGFKDGPIGEAMFESPRFIHCDLDDNLFISDNENRVRLVSPQLGQVITLADNIARPVGGCTSTDGERVYIGAYVWKASANDRRVYCFDPERQWNPYVIPTGIPASDVDWVSSIAIDEDDVIYFGAENGHLFKVDTKNDQWDYLHQNATRNGDYVYVAYSQIDRRVYVATRDESKIYYYDLKTGEFNYLAGSSKGHNDGPGDEAQFNTIGQIAVDLDGNLIVADRFNHVVRMVRPDGFTSTLAGQPGTAGYLNGLPENALFHEPYGVCVSPTTGAIYVSDKNNYRIRKIVIE</sequence>
<accession>A0A953L7I2</accession>
<evidence type="ECO:0000313" key="4">
    <source>
        <dbReference type="Proteomes" id="UP000753961"/>
    </source>
</evidence>
<dbReference type="InterPro" id="IPR011042">
    <property type="entry name" value="6-blade_b-propeller_TolB-like"/>
</dbReference>
<proteinExistence type="predicted"/>
<name>A0A953L7I2_9BACT</name>
<dbReference type="CDD" id="cd00102">
    <property type="entry name" value="IPT"/>
    <property type="match status" value="1"/>
</dbReference>